<evidence type="ECO:0000313" key="2">
    <source>
        <dbReference type="Proteomes" id="UP001550739"/>
    </source>
</evidence>
<keyword evidence="2" id="KW-1185">Reference proteome</keyword>
<accession>A0ABV2ZXY7</accession>
<sequence length="188" mass="19094">MANELKYGDAVSLENGYSSWAGGFLDVTAGAQPGAVYAVQTASTAKREGLSGTWKIASASGKADGTTVVSGDLVYLVNQYGSTSYLDVNGAPGAASTGEKYGVHTSATPNRTGTSGEWFLFAETSSPQDGAIRAGDVVHILSNYNKTGGGWLDISGGGAPGGAGLHTAFTSYYSNRASGSGAWRFAQA</sequence>
<comment type="caution">
    <text evidence="1">The sequence shown here is derived from an EMBL/GenBank/DDBJ whole genome shotgun (WGS) entry which is preliminary data.</text>
</comment>
<proteinExistence type="predicted"/>
<organism evidence="1 2">
    <name type="scientific">Streptomyces sp. 900129855</name>
    <dbReference type="NCBI Taxonomy" id="3155129"/>
    <lineage>
        <taxon>Bacteria</taxon>
        <taxon>Bacillati</taxon>
        <taxon>Actinomycetota</taxon>
        <taxon>Actinomycetes</taxon>
        <taxon>Kitasatosporales</taxon>
        <taxon>Streptomycetaceae</taxon>
        <taxon>Streptomyces</taxon>
    </lineage>
</organism>
<protein>
    <submittedName>
        <fullName evidence="1">Uncharacterized protein</fullName>
    </submittedName>
</protein>
<reference evidence="1 2" key="1">
    <citation type="submission" date="2024-06" db="EMBL/GenBank/DDBJ databases">
        <title>The Natural Products Discovery Center: Release of the First 8490 Sequenced Strains for Exploring Actinobacteria Biosynthetic Diversity.</title>
        <authorList>
            <person name="Kalkreuter E."/>
            <person name="Kautsar S.A."/>
            <person name="Yang D."/>
            <person name="Bader C.D."/>
            <person name="Teijaro C.N."/>
            <person name="Fluegel L."/>
            <person name="Davis C.M."/>
            <person name="Simpson J.R."/>
            <person name="Lauterbach L."/>
            <person name="Steele A.D."/>
            <person name="Gui C."/>
            <person name="Meng S."/>
            <person name="Li G."/>
            <person name="Viehrig K."/>
            <person name="Ye F."/>
            <person name="Su P."/>
            <person name="Kiefer A.F."/>
            <person name="Nichols A."/>
            <person name="Cepeda A.J."/>
            <person name="Yan W."/>
            <person name="Fan B."/>
            <person name="Jiang Y."/>
            <person name="Adhikari A."/>
            <person name="Zheng C.-J."/>
            <person name="Schuster L."/>
            <person name="Cowan T.M."/>
            <person name="Smanski M.J."/>
            <person name="Chevrette M.G."/>
            <person name="De Carvalho L.P.S."/>
            <person name="Shen B."/>
        </authorList>
    </citation>
    <scope>NUCLEOTIDE SEQUENCE [LARGE SCALE GENOMIC DNA]</scope>
    <source>
        <strain evidence="1 2">NPDC033843</strain>
    </source>
</reference>
<name>A0ABV2ZXY7_9ACTN</name>
<dbReference type="Proteomes" id="UP001550739">
    <property type="component" value="Unassembled WGS sequence"/>
</dbReference>
<evidence type="ECO:0000313" key="1">
    <source>
        <dbReference type="EMBL" id="MEU3787438.1"/>
    </source>
</evidence>
<dbReference type="RefSeq" id="WP_361709926.1">
    <property type="nucleotide sequence ID" value="NZ_JBEZVE010000043.1"/>
</dbReference>
<dbReference type="EMBL" id="JBEZVE010000043">
    <property type="protein sequence ID" value="MEU3787438.1"/>
    <property type="molecule type" value="Genomic_DNA"/>
</dbReference>
<gene>
    <name evidence="1" type="ORF">AB0E89_44175</name>
</gene>